<dbReference type="EMBL" id="MSZS01000001">
    <property type="protein sequence ID" value="PKX98866.1"/>
    <property type="molecule type" value="Genomic_DNA"/>
</dbReference>
<organism evidence="2 3">
    <name type="scientific">Aspergillus novofumigatus (strain IBT 16806)</name>
    <dbReference type="NCBI Taxonomy" id="1392255"/>
    <lineage>
        <taxon>Eukaryota</taxon>
        <taxon>Fungi</taxon>
        <taxon>Dikarya</taxon>
        <taxon>Ascomycota</taxon>
        <taxon>Pezizomycotina</taxon>
        <taxon>Eurotiomycetes</taxon>
        <taxon>Eurotiomycetidae</taxon>
        <taxon>Eurotiales</taxon>
        <taxon>Aspergillaceae</taxon>
        <taxon>Aspergillus</taxon>
        <taxon>Aspergillus subgen. Fumigati</taxon>
    </lineage>
</organism>
<sequence length="96" mass="11030">MGPSSFRPNKPGGYSPPGEFRWELLPLRLWTTTAQPEAGSLHRSFFKLAYLICLGIIKSISVGFKRMIFIRQRMRRGMKEHISPLHILAIQYSNTP</sequence>
<keyword evidence="1" id="KW-0472">Membrane</keyword>
<feature type="transmembrane region" description="Helical" evidence="1">
    <location>
        <begin position="48"/>
        <end position="69"/>
    </location>
</feature>
<gene>
    <name evidence="2" type="ORF">P174DRAFT_32048</name>
</gene>
<dbReference type="RefSeq" id="XP_024687461.1">
    <property type="nucleotide sequence ID" value="XM_024821652.1"/>
</dbReference>
<protein>
    <submittedName>
        <fullName evidence="2">Uncharacterized protein</fullName>
    </submittedName>
</protein>
<dbReference type="Proteomes" id="UP000234474">
    <property type="component" value="Unassembled WGS sequence"/>
</dbReference>
<name>A0A2I1CML7_ASPN1</name>
<dbReference type="VEuPathDB" id="FungiDB:P174DRAFT_32048"/>
<reference evidence="3" key="1">
    <citation type="journal article" date="2018" name="Proc. Natl. Acad. Sci. U.S.A.">
        <title>Linking secondary metabolites to gene clusters through genome sequencing of six diverse Aspergillus species.</title>
        <authorList>
            <person name="Kaerboelling I."/>
            <person name="Vesth T.C."/>
            <person name="Frisvad J.C."/>
            <person name="Nybo J.L."/>
            <person name="Theobald S."/>
            <person name="Kuo A."/>
            <person name="Bowyer P."/>
            <person name="Matsuda Y."/>
            <person name="Mondo S."/>
            <person name="Lyhne E.K."/>
            <person name="Kogle M.E."/>
            <person name="Clum A."/>
            <person name="Lipzen A."/>
            <person name="Salamov A."/>
            <person name="Ngan C.Y."/>
            <person name="Daum C."/>
            <person name="Chiniquy J."/>
            <person name="Barry K."/>
            <person name="LaButti K."/>
            <person name="Haridas S."/>
            <person name="Simmons B.A."/>
            <person name="Magnuson J.K."/>
            <person name="Mortensen U.H."/>
            <person name="Larsen T.O."/>
            <person name="Grigoriev I.V."/>
            <person name="Baker S.E."/>
            <person name="Andersen M.R."/>
        </authorList>
    </citation>
    <scope>NUCLEOTIDE SEQUENCE [LARGE SCALE GENOMIC DNA]</scope>
    <source>
        <strain evidence="3">IBT 16806</strain>
    </source>
</reference>
<dbReference type="GeneID" id="36528978"/>
<dbReference type="AlphaFoldDB" id="A0A2I1CML7"/>
<evidence type="ECO:0000313" key="3">
    <source>
        <dbReference type="Proteomes" id="UP000234474"/>
    </source>
</evidence>
<evidence type="ECO:0000256" key="1">
    <source>
        <dbReference type="SAM" id="Phobius"/>
    </source>
</evidence>
<keyword evidence="3" id="KW-1185">Reference proteome</keyword>
<keyword evidence="1" id="KW-0812">Transmembrane</keyword>
<proteinExistence type="predicted"/>
<accession>A0A2I1CML7</accession>
<comment type="caution">
    <text evidence="2">The sequence shown here is derived from an EMBL/GenBank/DDBJ whole genome shotgun (WGS) entry which is preliminary data.</text>
</comment>
<keyword evidence="1" id="KW-1133">Transmembrane helix</keyword>
<evidence type="ECO:0000313" key="2">
    <source>
        <dbReference type="EMBL" id="PKX98866.1"/>
    </source>
</evidence>